<evidence type="ECO:0000259" key="3">
    <source>
        <dbReference type="Pfam" id="PF14534"/>
    </source>
</evidence>
<sequence length="473" mass="52715">MKTFLIGLLLFCTTSFVGNAQIVKLKSSKGFVQTDDYVKLHYQLLGEGSDTLVVVHGGGTFGSAYLVPDLTPLAAHHKLLFYDQAGAGYSTVVKDTTRYSMNNTIKDIEEIRKHFKLKKLNLLCHSTGGLICGYYATTYPDKVKSMMLIAPLPAAAAMTNGWVNKNDSLTALLLEQNKKIYENKPVDSTKACWDYYSLWIRGFAASYAEARNIWGNICNCNQANLTSPFSYYKMKSIGNWDITSQLANVKARVLILAGDNDAIPFASFEHWNNSLPNSSLLNFKGAGHLPNADEPTAFFLAIETFLKGNTPDESVMDAFGAGVILPDDLKESSYLRARAAVIEVENELVRLANRSEWEGMSKLYTSDGIIYPPGAPPIIGRNAIATFWKTVSKRGMHSLQLHLVDLEISGDLLIANGKYSMRNEQNEILDIGKFIAIYRNENNKWYLQTDMFNSSLETRSPLEVPDYLTILKE</sequence>
<organism evidence="4 5">
    <name type="scientific">Lutimonas vermicola</name>
    <dbReference type="NCBI Taxonomy" id="414288"/>
    <lineage>
        <taxon>Bacteria</taxon>
        <taxon>Pseudomonadati</taxon>
        <taxon>Bacteroidota</taxon>
        <taxon>Flavobacteriia</taxon>
        <taxon>Flavobacteriales</taxon>
        <taxon>Flavobacteriaceae</taxon>
        <taxon>Lutimonas</taxon>
    </lineage>
</organism>
<protein>
    <submittedName>
        <fullName evidence="4">Alpha/beta fold hydrolase</fullName>
    </submittedName>
</protein>
<dbReference type="Pfam" id="PF00561">
    <property type="entry name" value="Abhydrolase_1"/>
    <property type="match status" value="1"/>
</dbReference>
<accession>A0ABU9L241</accession>
<feature type="domain" description="DUF4440" evidence="3">
    <location>
        <begin position="341"/>
        <end position="445"/>
    </location>
</feature>
<feature type="chain" id="PRO_5046120543" evidence="1">
    <location>
        <begin position="21"/>
        <end position="473"/>
    </location>
</feature>
<keyword evidence="4" id="KW-0378">Hydrolase</keyword>
<dbReference type="Pfam" id="PF14534">
    <property type="entry name" value="DUF4440"/>
    <property type="match status" value="1"/>
</dbReference>
<evidence type="ECO:0000259" key="2">
    <source>
        <dbReference type="Pfam" id="PF00561"/>
    </source>
</evidence>
<feature type="signal peptide" evidence="1">
    <location>
        <begin position="1"/>
        <end position="20"/>
    </location>
</feature>
<dbReference type="SUPFAM" id="SSF54427">
    <property type="entry name" value="NTF2-like"/>
    <property type="match status" value="1"/>
</dbReference>
<keyword evidence="5" id="KW-1185">Reference proteome</keyword>
<dbReference type="SUPFAM" id="SSF53474">
    <property type="entry name" value="alpha/beta-Hydrolases"/>
    <property type="match status" value="1"/>
</dbReference>
<dbReference type="GO" id="GO:0016787">
    <property type="term" value="F:hydrolase activity"/>
    <property type="evidence" value="ECO:0007669"/>
    <property type="project" value="UniProtKB-KW"/>
</dbReference>
<dbReference type="Gene3D" id="3.40.50.1820">
    <property type="entry name" value="alpha/beta hydrolase"/>
    <property type="match status" value="1"/>
</dbReference>
<dbReference type="InterPro" id="IPR027843">
    <property type="entry name" value="DUF4440"/>
</dbReference>
<evidence type="ECO:0000313" key="4">
    <source>
        <dbReference type="EMBL" id="MEL4456497.1"/>
    </source>
</evidence>
<keyword evidence="1" id="KW-0732">Signal</keyword>
<evidence type="ECO:0000256" key="1">
    <source>
        <dbReference type="SAM" id="SignalP"/>
    </source>
</evidence>
<feature type="domain" description="AB hydrolase-1" evidence="2">
    <location>
        <begin position="51"/>
        <end position="295"/>
    </location>
</feature>
<evidence type="ECO:0000313" key="5">
    <source>
        <dbReference type="Proteomes" id="UP001474120"/>
    </source>
</evidence>
<dbReference type="InterPro" id="IPR000073">
    <property type="entry name" value="AB_hydrolase_1"/>
</dbReference>
<dbReference type="InterPro" id="IPR050266">
    <property type="entry name" value="AB_hydrolase_sf"/>
</dbReference>
<comment type="caution">
    <text evidence="4">The sequence shown here is derived from an EMBL/GenBank/DDBJ whole genome shotgun (WGS) entry which is preliminary data.</text>
</comment>
<dbReference type="Gene3D" id="3.10.450.50">
    <property type="match status" value="1"/>
</dbReference>
<proteinExistence type="predicted"/>
<dbReference type="InterPro" id="IPR032710">
    <property type="entry name" value="NTF2-like_dom_sf"/>
</dbReference>
<dbReference type="RefSeq" id="WP_342160643.1">
    <property type="nucleotide sequence ID" value="NZ_JBCDNA010000002.1"/>
</dbReference>
<dbReference type="InterPro" id="IPR029058">
    <property type="entry name" value="AB_hydrolase_fold"/>
</dbReference>
<dbReference type="PANTHER" id="PTHR43798">
    <property type="entry name" value="MONOACYLGLYCEROL LIPASE"/>
    <property type="match status" value="1"/>
</dbReference>
<dbReference type="PANTHER" id="PTHR43798:SF27">
    <property type="entry name" value="HYDROLASE ALPHA_BETA HYDROLASE FOLD FAMILY"/>
    <property type="match status" value="1"/>
</dbReference>
<reference evidence="4 5" key="1">
    <citation type="submission" date="2024-04" db="EMBL/GenBank/DDBJ databases">
        <title>whole genome sequencing of Lutimonas vermicola strain IMCC1616.</title>
        <authorList>
            <person name="Bae S.S."/>
        </authorList>
    </citation>
    <scope>NUCLEOTIDE SEQUENCE [LARGE SCALE GENOMIC DNA]</scope>
    <source>
        <strain evidence="4 5">IMCC1616</strain>
    </source>
</reference>
<name>A0ABU9L241_9FLAO</name>
<dbReference type="Proteomes" id="UP001474120">
    <property type="component" value="Unassembled WGS sequence"/>
</dbReference>
<gene>
    <name evidence="4" type="ORF">AABB81_11360</name>
</gene>
<dbReference type="EMBL" id="JBCDNA010000002">
    <property type="protein sequence ID" value="MEL4456497.1"/>
    <property type="molecule type" value="Genomic_DNA"/>
</dbReference>